<name>A0A6C0B8L0_9ZZZZ</name>
<accession>A0A6C0B8L0</accession>
<protein>
    <submittedName>
        <fullName evidence="1">Uncharacterized protein</fullName>
    </submittedName>
</protein>
<proteinExistence type="predicted"/>
<dbReference type="AlphaFoldDB" id="A0A6C0B8L0"/>
<dbReference type="EMBL" id="MN739095">
    <property type="protein sequence ID" value="QHS88372.1"/>
    <property type="molecule type" value="Genomic_DNA"/>
</dbReference>
<sequence length="108" mass="12953">MIMDVSKQLCVNQLGLPEELHDIIKSYAFDDRTRYAAKTRKKTIHTLIQCTRWSGQYRHRNKPHHTGFLFWIEEDVNCRQYQPHFCSKCGNYATYNSQEYEKIECKCD</sequence>
<evidence type="ECO:0000313" key="1">
    <source>
        <dbReference type="EMBL" id="QHS88372.1"/>
    </source>
</evidence>
<organism evidence="1">
    <name type="scientific">viral metagenome</name>
    <dbReference type="NCBI Taxonomy" id="1070528"/>
    <lineage>
        <taxon>unclassified sequences</taxon>
        <taxon>metagenomes</taxon>
        <taxon>organismal metagenomes</taxon>
    </lineage>
</organism>
<reference evidence="1" key="1">
    <citation type="journal article" date="2020" name="Nature">
        <title>Giant virus diversity and host interactions through global metagenomics.</title>
        <authorList>
            <person name="Schulz F."/>
            <person name="Roux S."/>
            <person name="Paez-Espino D."/>
            <person name="Jungbluth S."/>
            <person name="Walsh D.A."/>
            <person name="Denef V.J."/>
            <person name="McMahon K.D."/>
            <person name="Konstantinidis K.T."/>
            <person name="Eloe-Fadrosh E.A."/>
            <person name="Kyrpides N.C."/>
            <person name="Woyke T."/>
        </authorList>
    </citation>
    <scope>NUCLEOTIDE SEQUENCE</scope>
    <source>
        <strain evidence="1">GVMAG-M-3300010158-55</strain>
    </source>
</reference>